<dbReference type="RefSeq" id="WP_192865231.1">
    <property type="nucleotide sequence ID" value="NZ_JADAQT010000110.1"/>
</dbReference>
<proteinExistence type="predicted"/>
<evidence type="ECO:0000256" key="1">
    <source>
        <dbReference type="ARBA" id="ARBA00023125"/>
    </source>
</evidence>
<dbReference type="SMART" id="SM00871">
    <property type="entry name" value="AraC_E_bind"/>
    <property type="match status" value="1"/>
</dbReference>
<evidence type="ECO:0000313" key="4">
    <source>
        <dbReference type="EMBL" id="MBE1878691.1"/>
    </source>
</evidence>
<keyword evidence="5" id="KW-1185">Reference proteome</keyword>
<dbReference type="SUPFAM" id="SSF55136">
    <property type="entry name" value="Probable bacterial effector-binding domain"/>
    <property type="match status" value="1"/>
</dbReference>
<dbReference type="InterPro" id="IPR010499">
    <property type="entry name" value="AraC_E-bd"/>
</dbReference>
<dbReference type="InterPro" id="IPR011256">
    <property type="entry name" value="Reg_factor_effector_dom_sf"/>
</dbReference>
<feature type="coiled-coil region" evidence="2">
    <location>
        <begin position="87"/>
        <end position="114"/>
    </location>
</feature>
<dbReference type="Gene3D" id="1.10.1660.10">
    <property type="match status" value="1"/>
</dbReference>
<sequence>MLSIGAFAQIGQVTHRMLRHWDQAGLLVPAHVDEFNGYRSYDPSQLSRLHRIVALRQLGFGLEAIAVVLADDGDGAGGTGTDVVRIRALLEARREELEREHALATMRLTDVERRLRLIEEKTMTIEIITKDLPAVRLAARTVNVSEQPEIGGVVGPTFDAVGKILTDAHGPGMLETPIARYEMTDDGMTAVIGYEYGGEPLDGIEIVELPAAPEAACTVHVGTMQGIGATWQALHTEMAARGWAPSAGGRELYVRAEREDQSDWVTEIQQPVTRA</sequence>
<gene>
    <name evidence="4" type="ORF">IHE71_23635</name>
</gene>
<evidence type="ECO:0000256" key="2">
    <source>
        <dbReference type="SAM" id="Coils"/>
    </source>
</evidence>
<reference evidence="4 5" key="1">
    <citation type="submission" date="2020-10" db="EMBL/GenBank/DDBJ databases">
        <title>Myceligenerans pegani sp. nov., an endophytic actinomycete isolated from Peganum harmala L. in Xinjiang, China.</title>
        <authorList>
            <person name="Xin L."/>
        </authorList>
    </citation>
    <scope>NUCLEOTIDE SEQUENCE [LARGE SCALE GENOMIC DNA]</scope>
    <source>
        <strain evidence="4 5">TRM65318</strain>
    </source>
</reference>
<dbReference type="SUPFAM" id="SSF46955">
    <property type="entry name" value="Putative DNA-binding domain"/>
    <property type="match status" value="1"/>
</dbReference>
<dbReference type="SMART" id="SM00422">
    <property type="entry name" value="HTH_MERR"/>
    <property type="match status" value="1"/>
</dbReference>
<keyword evidence="1" id="KW-0238">DNA-binding</keyword>
<evidence type="ECO:0000259" key="3">
    <source>
        <dbReference type="PROSITE" id="PS50937"/>
    </source>
</evidence>
<dbReference type="Gene3D" id="3.20.80.10">
    <property type="entry name" value="Regulatory factor, effector binding domain"/>
    <property type="match status" value="1"/>
</dbReference>
<evidence type="ECO:0000313" key="5">
    <source>
        <dbReference type="Proteomes" id="UP000625527"/>
    </source>
</evidence>
<comment type="caution">
    <text evidence="4">The sequence shown here is derived from an EMBL/GenBank/DDBJ whole genome shotgun (WGS) entry which is preliminary data.</text>
</comment>
<dbReference type="PANTHER" id="PTHR30204:SF97">
    <property type="entry name" value="MERR FAMILY REGULATORY PROTEIN"/>
    <property type="match status" value="1"/>
</dbReference>
<dbReference type="PROSITE" id="PS50937">
    <property type="entry name" value="HTH_MERR_2"/>
    <property type="match status" value="1"/>
</dbReference>
<dbReference type="Pfam" id="PF13411">
    <property type="entry name" value="MerR_1"/>
    <property type="match status" value="1"/>
</dbReference>
<dbReference type="Pfam" id="PF06445">
    <property type="entry name" value="GyrI-like"/>
    <property type="match status" value="1"/>
</dbReference>
<dbReference type="EMBL" id="JADAQT010000110">
    <property type="protein sequence ID" value="MBE1878691.1"/>
    <property type="molecule type" value="Genomic_DNA"/>
</dbReference>
<dbReference type="InterPro" id="IPR000551">
    <property type="entry name" value="MerR-type_HTH_dom"/>
</dbReference>
<accession>A0ABR9N678</accession>
<dbReference type="InterPro" id="IPR009061">
    <property type="entry name" value="DNA-bd_dom_put_sf"/>
</dbReference>
<dbReference type="InterPro" id="IPR047057">
    <property type="entry name" value="MerR_fam"/>
</dbReference>
<keyword evidence="2" id="KW-0175">Coiled coil</keyword>
<name>A0ABR9N678_9MICO</name>
<organism evidence="4 5">
    <name type="scientific">Myceligenerans pegani</name>
    <dbReference type="NCBI Taxonomy" id="2776917"/>
    <lineage>
        <taxon>Bacteria</taxon>
        <taxon>Bacillati</taxon>
        <taxon>Actinomycetota</taxon>
        <taxon>Actinomycetes</taxon>
        <taxon>Micrococcales</taxon>
        <taxon>Promicromonosporaceae</taxon>
        <taxon>Myceligenerans</taxon>
    </lineage>
</organism>
<dbReference type="InterPro" id="IPR029442">
    <property type="entry name" value="GyrI-like"/>
</dbReference>
<dbReference type="PANTHER" id="PTHR30204">
    <property type="entry name" value="REDOX-CYCLING DRUG-SENSING TRANSCRIPTIONAL ACTIVATOR SOXR"/>
    <property type="match status" value="1"/>
</dbReference>
<dbReference type="Proteomes" id="UP000625527">
    <property type="component" value="Unassembled WGS sequence"/>
</dbReference>
<protein>
    <submittedName>
        <fullName evidence="4">MerR family transcriptional regulator</fullName>
    </submittedName>
</protein>
<feature type="domain" description="HTH merR-type" evidence="3">
    <location>
        <begin position="1"/>
        <end position="71"/>
    </location>
</feature>